<keyword evidence="1" id="KW-0175">Coiled coil</keyword>
<accession>A0A7S4QUI4</accession>
<evidence type="ECO:0000256" key="2">
    <source>
        <dbReference type="SAM" id="MobiDB-lite"/>
    </source>
</evidence>
<dbReference type="AlphaFoldDB" id="A0A7S4QUI4"/>
<evidence type="ECO:0000256" key="1">
    <source>
        <dbReference type="SAM" id="Coils"/>
    </source>
</evidence>
<dbReference type="EMBL" id="HBNS01010127">
    <property type="protein sequence ID" value="CAE4594368.1"/>
    <property type="molecule type" value="Transcribed_RNA"/>
</dbReference>
<sequence>MVLLPTLLVTWMSTCLLSDSFDTVTSLIPLTRRAYLHKTVITPPYSRVAFQSTRVTSSVSPSLSSPTCLYSTQDEDETSDVIINNAAAAPVESDAGDTKDVESEATMIQKLEAKYTTEIARLKFSLAEAREDLEQMEGMADTFENLSKSLEERLDAEVEEKTVELQKLEQELTEKFGEQLEKVKYDAENKEREKVFELVSLQGMISDLEDTIQKMESKAKEMESKISGLRVQVQDEIEKKRAELQDLEAQLTEKFNAEKKLLQNEIQENDGTIETLKKEAVIQQQEFQEKRRLENERMEEIINALKKDLNNVTNDLKKKRAQEGSWRRAINKTRTDFMRQLRNTRMEAARELKKVKNRMAQDIKLLEEKAKEETGKLTQERDRAKEDLADVTAAKIELNNELVSFREEMTELLAETKQNATDELDAFREKSNAETTKQLSELRDDLTEKLRIATEKAEAEENRLTEELEKMTEEANFQTKRSLRLIADLETTKKNMKAEIVATRDKANRDLMTLRAELTKQMVDAKVKAEFEYSELLKERNKSVSERDSKIEEQAAKISSYETERSSIRTMTRISVQLMRSRMKKRLKSTRKGVANVSRRAIKRKDGTSRLAFMKRRREKKGGDGSS</sequence>
<organism evidence="4">
    <name type="scientific">Ditylum brightwellii</name>
    <dbReference type="NCBI Taxonomy" id="49249"/>
    <lineage>
        <taxon>Eukaryota</taxon>
        <taxon>Sar</taxon>
        <taxon>Stramenopiles</taxon>
        <taxon>Ochrophyta</taxon>
        <taxon>Bacillariophyta</taxon>
        <taxon>Mediophyceae</taxon>
        <taxon>Lithodesmiophycidae</taxon>
        <taxon>Lithodesmiales</taxon>
        <taxon>Lithodesmiaceae</taxon>
        <taxon>Ditylum</taxon>
    </lineage>
</organism>
<name>A0A7S4QUI4_9STRA</name>
<feature type="region of interest" description="Disordered" evidence="2">
    <location>
        <begin position="584"/>
        <end position="627"/>
    </location>
</feature>
<feature type="coiled-coil region" evidence="1">
    <location>
        <begin position="119"/>
        <end position="506"/>
    </location>
</feature>
<keyword evidence="3" id="KW-0732">Signal</keyword>
<evidence type="ECO:0000313" key="4">
    <source>
        <dbReference type="EMBL" id="CAE4594368.1"/>
    </source>
</evidence>
<proteinExistence type="predicted"/>
<feature type="signal peptide" evidence="3">
    <location>
        <begin position="1"/>
        <end position="18"/>
    </location>
</feature>
<feature type="chain" id="PRO_5031488438" description="Myosin tail domain-containing protein" evidence="3">
    <location>
        <begin position="19"/>
        <end position="627"/>
    </location>
</feature>
<reference evidence="4" key="1">
    <citation type="submission" date="2021-01" db="EMBL/GenBank/DDBJ databases">
        <authorList>
            <person name="Corre E."/>
            <person name="Pelletier E."/>
            <person name="Niang G."/>
            <person name="Scheremetjew M."/>
            <person name="Finn R."/>
            <person name="Kale V."/>
            <person name="Holt S."/>
            <person name="Cochrane G."/>
            <person name="Meng A."/>
            <person name="Brown T."/>
            <person name="Cohen L."/>
        </authorList>
    </citation>
    <scope>NUCLEOTIDE SEQUENCE</scope>
    <source>
        <strain evidence="4">GSO104</strain>
    </source>
</reference>
<evidence type="ECO:0000256" key="3">
    <source>
        <dbReference type="SAM" id="SignalP"/>
    </source>
</evidence>
<evidence type="ECO:0008006" key="5">
    <source>
        <dbReference type="Google" id="ProtNLM"/>
    </source>
</evidence>
<gene>
    <name evidence="4" type="ORF">DBRI00130_LOCUS8174</name>
</gene>
<protein>
    <recommendedName>
        <fullName evidence="5">Myosin tail domain-containing protein</fullName>
    </recommendedName>
</protein>